<dbReference type="InterPro" id="IPR049512">
    <property type="entry name" value="DJR-like_dom"/>
</dbReference>
<dbReference type="PANTHER" id="PTHR36159:SF1">
    <property type="entry name" value="RETROVIRUS-RELATED POL POLYPROTEIN FROM TRANSPOSON 412-LIKE PROTEIN"/>
    <property type="match status" value="1"/>
</dbReference>
<proteinExistence type="predicted"/>
<organism evidence="2 3">
    <name type="scientific">Rotaria socialis</name>
    <dbReference type="NCBI Taxonomy" id="392032"/>
    <lineage>
        <taxon>Eukaryota</taxon>
        <taxon>Metazoa</taxon>
        <taxon>Spiralia</taxon>
        <taxon>Gnathifera</taxon>
        <taxon>Rotifera</taxon>
        <taxon>Eurotatoria</taxon>
        <taxon>Bdelloidea</taxon>
        <taxon>Philodinida</taxon>
        <taxon>Philodinidae</taxon>
        <taxon>Rotaria</taxon>
    </lineage>
</organism>
<evidence type="ECO:0000313" key="3">
    <source>
        <dbReference type="Proteomes" id="UP000663865"/>
    </source>
</evidence>
<dbReference type="Proteomes" id="UP000663865">
    <property type="component" value="Unassembled WGS sequence"/>
</dbReference>
<dbReference type="Pfam" id="PF21738">
    <property type="entry name" value="DJR-like_dom"/>
    <property type="match status" value="1"/>
</dbReference>
<dbReference type="EMBL" id="CAJNYV010000562">
    <property type="protein sequence ID" value="CAF3368045.1"/>
    <property type="molecule type" value="Genomic_DNA"/>
</dbReference>
<name>A0A817XHB5_9BILA</name>
<accession>A0A817XHB5</accession>
<feature type="domain" description="Double jelly roll-like" evidence="1">
    <location>
        <begin position="80"/>
        <end position="419"/>
    </location>
</feature>
<gene>
    <name evidence="2" type="ORF">KIK155_LOCUS5128</name>
</gene>
<sequence>MEYNLDWKQPLLNDESIKRIEYQEYESYTGIDLNKSGDIRIAIQNQDEFLLPSRSYLYIEGALTKTDGTKYAKTDVEISIINNGLMYLFDRVDYQLGNQNIEGYSNLGQASTLKSLITYPKNYQEAMSYFWMPDAGLTGCVKNNSGFTARNSYIIEDAYPSMGNFSATIPLSHIFGFCENYDKIIYGIKHELTLRRTSNINDAILKSPVKDADGNDKYSDGIISITKLSWRMPHVSPTDNYLVKLSKDIQNKIILEGSFLNRQCESIAMVSGQTTFDWRLNVTAGAEKPRYIVLAFQTDKSDNQIKNPAIFDHCDVKNAYVQLNSERYPEMDLQLNFENNNFTTAYKMLCDYYNHVIGKENCSISLREFKHLYPLIVFDTSKQSEKLKNAVTDIRIKATFNKNIPKNTMAYALVLSDRIFRLESDGNKMNFVY</sequence>
<protein>
    <recommendedName>
        <fullName evidence="1">Double jelly roll-like domain-containing protein</fullName>
    </recommendedName>
</protein>
<evidence type="ECO:0000313" key="2">
    <source>
        <dbReference type="EMBL" id="CAF3368045.1"/>
    </source>
</evidence>
<dbReference type="PANTHER" id="PTHR36159">
    <property type="entry name" value="PROTEIN CBG23766"/>
    <property type="match status" value="1"/>
</dbReference>
<dbReference type="AlphaFoldDB" id="A0A817XHB5"/>
<evidence type="ECO:0000259" key="1">
    <source>
        <dbReference type="Pfam" id="PF21738"/>
    </source>
</evidence>
<comment type="caution">
    <text evidence="2">The sequence shown here is derived from an EMBL/GenBank/DDBJ whole genome shotgun (WGS) entry which is preliminary data.</text>
</comment>
<reference evidence="2" key="1">
    <citation type="submission" date="2021-02" db="EMBL/GenBank/DDBJ databases">
        <authorList>
            <person name="Nowell W R."/>
        </authorList>
    </citation>
    <scope>NUCLEOTIDE SEQUENCE</scope>
</reference>